<feature type="transmembrane region" description="Helical" evidence="1">
    <location>
        <begin position="734"/>
        <end position="752"/>
    </location>
</feature>
<dbReference type="Proteomes" id="UP000017127">
    <property type="component" value="Unassembled WGS sequence"/>
</dbReference>
<comment type="caution">
    <text evidence="3">The sequence shown here is derived from an EMBL/GenBank/DDBJ whole genome shotgun (WGS) entry which is preliminary data.</text>
</comment>
<feature type="domain" description="CHASE2" evidence="2">
    <location>
        <begin position="411"/>
        <end position="731"/>
    </location>
</feature>
<evidence type="ECO:0000313" key="3">
    <source>
        <dbReference type="EMBL" id="ERT09671.1"/>
    </source>
</evidence>
<keyword evidence="4" id="KW-1185">Reference proteome</keyword>
<feature type="transmembrane region" description="Helical" evidence="1">
    <location>
        <begin position="385"/>
        <end position="405"/>
    </location>
</feature>
<evidence type="ECO:0000256" key="1">
    <source>
        <dbReference type="SAM" id="Phobius"/>
    </source>
</evidence>
<dbReference type="Pfam" id="PF05226">
    <property type="entry name" value="CHASE2"/>
    <property type="match status" value="1"/>
</dbReference>
<keyword evidence="1" id="KW-0472">Membrane</keyword>
<name>U7QTC0_9CYAN</name>
<gene>
    <name evidence="3" type="ORF">M595_0253</name>
</gene>
<organism evidence="3 4">
    <name type="scientific">Lyngbya aestuarii BL J</name>
    <dbReference type="NCBI Taxonomy" id="1348334"/>
    <lineage>
        <taxon>Bacteria</taxon>
        <taxon>Bacillati</taxon>
        <taxon>Cyanobacteriota</taxon>
        <taxon>Cyanophyceae</taxon>
        <taxon>Oscillatoriophycideae</taxon>
        <taxon>Oscillatoriales</taxon>
        <taxon>Microcoleaceae</taxon>
        <taxon>Lyngbya</taxon>
    </lineage>
</organism>
<accession>U7QTC0</accession>
<dbReference type="SMART" id="SM01080">
    <property type="entry name" value="CHASE2"/>
    <property type="match status" value="1"/>
</dbReference>
<proteinExistence type="predicted"/>
<dbReference type="EMBL" id="AUZM01000002">
    <property type="protein sequence ID" value="ERT09671.1"/>
    <property type="molecule type" value="Genomic_DNA"/>
</dbReference>
<dbReference type="InterPro" id="IPR024983">
    <property type="entry name" value="CHAT_dom"/>
</dbReference>
<dbReference type="AlphaFoldDB" id="U7QTC0"/>
<protein>
    <submittedName>
        <fullName evidence="3">CHASE2 domain protein</fullName>
    </submittedName>
</protein>
<evidence type="ECO:0000313" key="4">
    <source>
        <dbReference type="Proteomes" id="UP000017127"/>
    </source>
</evidence>
<dbReference type="Pfam" id="PF12770">
    <property type="entry name" value="CHAT"/>
    <property type="match status" value="1"/>
</dbReference>
<reference evidence="3 4" key="1">
    <citation type="journal article" date="2013" name="Front. Microbiol.">
        <title>Comparative genomic analyses of the cyanobacterium, Lyngbya aestuarii BL J, a powerful hydrogen producer.</title>
        <authorList>
            <person name="Kothari A."/>
            <person name="Vaughn M."/>
            <person name="Garcia-Pichel F."/>
        </authorList>
    </citation>
    <scope>NUCLEOTIDE SEQUENCE [LARGE SCALE GENOMIC DNA]</scope>
    <source>
        <strain evidence="3 4">BL J</strain>
    </source>
</reference>
<evidence type="ECO:0000259" key="2">
    <source>
        <dbReference type="SMART" id="SM01080"/>
    </source>
</evidence>
<keyword evidence="1" id="KW-0812">Transmembrane</keyword>
<feature type="transmembrane region" description="Helical" evidence="1">
    <location>
        <begin position="764"/>
        <end position="789"/>
    </location>
</feature>
<keyword evidence="1" id="KW-1133">Transmembrane helix</keyword>
<sequence>MLQIKTDDNCLLAELEGQLPPNPGLEGCYVSWQTRFRRLQGASQSSRRLNTETEEAWEIDESFQSNSSAVDDFSRCQRLVRDVDKRMKKWLQSSTPKWQCIRERLRVEFAQGESEIRLIIQTKNPRLWKLPWHVWDLLEEYHTGLGYTLPGFSANFTPVNRSSRSNKVRILAVLGDQRNLNLQPDQEAIRKLKGAEVTFLHQPRSTQFIKTLRQPKGWDILFFAGHSKTEETTGRIYLSEKESLRLDEFKNTLKEAINNGLKIAVFNSCDGLGLAQELIQRKIPVAIVMQESVPDVVAQSFLKEFLAEYSTGKPLYKSVYQAQQRLEDYQELPGATWLPLIFQNLADVPPSWQQLRQPTVKKKEIEDREISEAKVLKNRKQRRRFLRIIMAVSASLIAAFLVIFIRDFGQLEFLELKAFDHFMRSRPAETLDSRMLIVDITRQDVNTQIRPPNEGKYKSLNDGYLEELIEKLAVLEPRVIGLTLDRDYQLKPEYKRLINRFKDDDRFISQCDVGEDALDLGRAPSPHAIQGANWKHRIGFSDQVIDTDRIIRRQLLSLEPPGDRQISPCQSELSFNLLMAFRYLADEGIITEEIYQERRDFELGNVTLTRLPMNTTIYDDQLIDVAHAQLLLNYRATGGEIAPKTSLTEVLNGSVDPALVKDKIVLIGTSVPEFETVYSTPYGEMSEIFLQGHMISQLVSAVKDQRQLLGWWPDWKENIWILVWALVGGLLARWFRPAIAVGVAVPMLWVLHRYSYILLIEQGLWIPFVPPALALAAALIATTLIYRLLKV</sequence>
<dbReference type="InterPro" id="IPR007890">
    <property type="entry name" value="CHASE2"/>
</dbReference>